<reference evidence="8 9" key="1">
    <citation type="submission" date="2023-10" db="EMBL/GenBank/DDBJ databases">
        <authorList>
            <person name="Botero Cardona J."/>
        </authorList>
    </citation>
    <scope>NUCLEOTIDE SEQUENCE [LARGE SCALE GENOMIC DNA]</scope>
    <source>
        <strain evidence="8 9">R-54839</strain>
    </source>
</reference>
<feature type="domain" description="TraD/TraG TraM recognition site" evidence="7">
    <location>
        <begin position="212"/>
        <end position="331"/>
    </location>
</feature>
<evidence type="ECO:0000256" key="3">
    <source>
        <dbReference type="ARBA" id="ARBA00022692"/>
    </source>
</evidence>
<dbReference type="EMBL" id="CAUZLR010000010">
    <property type="protein sequence ID" value="CAK1251303.1"/>
    <property type="molecule type" value="Genomic_DNA"/>
</dbReference>
<evidence type="ECO:0000256" key="5">
    <source>
        <dbReference type="ARBA" id="ARBA00023136"/>
    </source>
</evidence>
<feature type="compositionally biased region" description="Acidic residues" evidence="6">
    <location>
        <begin position="571"/>
        <end position="583"/>
    </location>
</feature>
<dbReference type="InterPro" id="IPR027417">
    <property type="entry name" value="P-loop_NTPase"/>
</dbReference>
<dbReference type="PANTHER" id="PTHR37937">
    <property type="entry name" value="CONJUGATIVE TRANSFER: DNA TRANSPORT"/>
    <property type="match status" value="1"/>
</dbReference>
<evidence type="ECO:0000259" key="7">
    <source>
        <dbReference type="Pfam" id="PF12696"/>
    </source>
</evidence>
<comment type="caution">
    <text evidence="8">The sequence shown here is derived from an EMBL/GenBank/DDBJ whole genome shotgun (WGS) entry which is preliminary data.</text>
</comment>
<dbReference type="CDD" id="cd01127">
    <property type="entry name" value="TrwB_TraG_TraD_VirD4"/>
    <property type="match status" value="1"/>
</dbReference>
<dbReference type="Gene3D" id="3.40.50.300">
    <property type="entry name" value="P-loop containing nucleotide triphosphate hydrolases"/>
    <property type="match status" value="1"/>
</dbReference>
<keyword evidence="2" id="KW-1003">Cell membrane</keyword>
<dbReference type="SUPFAM" id="SSF52540">
    <property type="entry name" value="P-loop containing nucleoside triphosphate hydrolases"/>
    <property type="match status" value="1"/>
</dbReference>
<keyword evidence="9" id="KW-1185">Reference proteome</keyword>
<name>A0ABN9YZN0_9LACO</name>
<dbReference type="RefSeq" id="WP_338346365.1">
    <property type="nucleotide sequence ID" value="NZ_CAUZLR010000010.1"/>
</dbReference>
<evidence type="ECO:0000313" key="8">
    <source>
        <dbReference type="EMBL" id="CAK1251303.1"/>
    </source>
</evidence>
<dbReference type="PANTHER" id="PTHR37937:SF1">
    <property type="entry name" value="CONJUGATIVE TRANSFER: DNA TRANSPORT"/>
    <property type="match status" value="1"/>
</dbReference>
<comment type="subcellular location">
    <subcellularLocation>
        <location evidence="1">Cell membrane</location>
        <topology evidence="1">Multi-pass membrane protein</topology>
    </subcellularLocation>
</comment>
<proteinExistence type="predicted"/>
<evidence type="ECO:0000256" key="2">
    <source>
        <dbReference type="ARBA" id="ARBA00022475"/>
    </source>
</evidence>
<organism evidence="8 9">
    <name type="scientific">Fructobacillus fructosus</name>
    <dbReference type="NCBI Taxonomy" id="1631"/>
    <lineage>
        <taxon>Bacteria</taxon>
        <taxon>Bacillati</taxon>
        <taxon>Bacillota</taxon>
        <taxon>Bacilli</taxon>
        <taxon>Lactobacillales</taxon>
        <taxon>Lactobacillaceae</taxon>
        <taxon>Fructobacillus</taxon>
    </lineage>
</organism>
<keyword evidence="5" id="KW-0472">Membrane</keyword>
<protein>
    <submittedName>
        <fullName evidence="8">TraG/TraD family ATPase (VirD4)</fullName>
    </submittedName>
</protein>
<keyword evidence="3" id="KW-0812">Transmembrane</keyword>
<dbReference type="Proteomes" id="UP001314261">
    <property type="component" value="Unassembled WGS sequence"/>
</dbReference>
<dbReference type="InterPro" id="IPR051539">
    <property type="entry name" value="T4SS-coupling_protein"/>
</dbReference>
<dbReference type="Pfam" id="PF12696">
    <property type="entry name" value="TraG-D_C"/>
    <property type="match status" value="1"/>
</dbReference>
<evidence type="ECO:0000256" key="4">
    <source>
        <dbReference type="ARBA" id="ARBA00022989"/>
    </source>
</evidence>
<keyword evidence="4" id="KW-1133">Transmembrane helix</keyword>
<sequence>MHKICPFYQHTSSFPRRLKLHFGSSYANQHISIVIYKDNDRVEKQNEYLSLKEKKKRKVKNPIAYGAIEFEKLTLSPEGVLNYPIQHHLPEEFEILLRFDNEGNDWSIKDQQFILPGHKYQRKGLNGKIKLDEYSKKPLTYAALDPIIASDDVELPEVTLTYTEKPQAVFVITPQDNQEFASLASLFISQVYSVNTFLASKITRRKLDTRILYKLNEFSMFPSIPGFADMMTKGLTYGQQIDLYIQTLEQPAKHYSKVEVDEINGNTANWFHILTNDDKTNEALSKELGEIEVQTEIVNSQIGNAAQDKGNRQVSVKKVPLLSPQEISQLSPREMITVRTIKRRDLRGRDVRPIPIFAHGDSCLPMAYELIGKRFSLDYFTADLNIRAQHNQLTYQDLHADFTPYYEQLRQIDVPQALQEINAALDKQRSGAMQVATNEEEALHAFQQDDAPFAEGDMATFPADPTSETKSEFQQWQDELDMGAPFMTDEQLADDALVLKVEQSIRAGMGNYNHHSPEQNAANQYLRSGTFLRNRPDNNTNEVVFNLLNRQLPSFWEIAKQLRAGHNWSNDSDEESAESESSLDEEHPEFREE</sequence>
<gene>
    <name evidence="8" type="ORF">R54839_PPFHFPJH_01380</name>
</gene>
<dbReference type="InterPro" id="IPR032689">
    <property type="entry name" value="TraG-D_C"/>
</dbReference>
<evidence type="ECO:0000256" key="1">
    <source>
        <dbReference type="ARBA" id="ARBA00004651"/>
    </source>
</evidence>
<evidence type="ECO:0000313" key="9">
    <source>
        <dbReference type="Proteomes" id="UP001314261"/>
    </source>
</evidence>
<evidence type="ECO:0000256" key="6">
    <source>
        <dbReference type="SAM" id="MobiDB-lite"/>
    </source>
</evidence>
<feature type="region of interest" description="Disordered" evidence="6">
    <location>
        <begin position="567"/>
        <end position="593"/>
    </location>
</feature>
<accession>A0ABN9YZN0</accession>
<feature type="compositionally biased region" description="Basic and acidic residues" evidence="6">
    <location>
        <begin position="584"/>
        <end position="593"/>
    </location>
</feature>